<evidence type="ECO:0000313" key="2">
    <source>
        <dbReference type="Ensembl" id="ENSMFAP00000053101.1"/>
    </source>
</evidence>
<dbReference type="Proteomes" id="UP000233100">
    <property type="component" value="Chromosome 20"/>
</dbReference>
<organism evidence="2 3">
    <name type="scientific">Macaca fascicularis</name>
    <name type="common">Crab-eating macaque</name>
    <name type="synonym">Cynomolgus monkey</name>
    <dbReference type="NCBI Taxonomy" id="9541"/>
    <lineage>
        <taxon>Eukaryota</taxon>
        <taxon>Metazoa</taxon>
        <taxon>Chordata</taxon>
        <taxon>Craniata</taxon>
        <taxon>Vertebrata</taxon>
        <taxon>Euteleostomi</taxon>
        <taxon>Mammalia</taxon>
        <taxon>Eutheria</taxon>
        <taxon>Euarchontoglires</taxon>
        <taxon>Primates</taxon>
        <taxon>Haplorrhini</taxon>
        <taxon>Catarrhini</taxon>
        <taxon>Cercopithecidae</taxon>
        <taxon>Cercopithecinae</taxon>
        <taxon>Macaca</taxon>
    </lineage>
</organism>
<feature type="transmembrane region" description="Helical" evidence="1">
    <location>
        <begin position="123"/>
        <end position="142"/>
    </location>
</feature>
<keyword evidence="1" id="KW-0472">Membrane</keyword>
<proteinExistence type="predicted"/>
<feature type="transmembrane region" description="Helical" evidence="1">
    <location>
        <begin position="24"/>
        <end position="42"/>
    </location>
</feature>
<dbReference type="PANTHER" id="PTHR12138:SF154">
    <property type="entry name" value="PROTEIN-SERINE_THREONINE PHOSPHATASE"/>
    <property type="match status" value="1"/>
</dbReference>
<evidence type="ECO:0000256" key="1">
    <source>
        <dbReference type="SAM" id="Phobius"/>
    </source>
</evidence>
<accession>A0A7N9CSP1</accession>
<dbReference type="Ensembl" id="ENSMFAT00000099201.1">
    <property type="protein sequence ID" value="ENSMFAP00000053101.1"/>
    <property type="gene ID" value="ENSMFAG00000054955.1"/>
</dbReference>
<reference evidence="2 3" key="1">
    <citation type="submission" date="2013-03" db="EMBL/GenBank/DDBJ databases">
        <authorList>
            <person name="Warren W."/>
            <person name="Wilson R.K."/>
        </authorList>
    </citation>
    <scope>NUCLEOTIDE SEQUENCE</scope>
</reference>
<reference evidence="2" key="2">
    <citation type="submission" date="2025-08" db="UniProtKB">
        <authorList>
            <consortium name="Ensembl"/>
        </authorList>
    </citation>
    <scope>IDENTIFICATION</scope>
</reference>
<dbReference type="PANTHER" id="PTHR12138">
    <property type="entry name" value="PRIMATE-EXPANDED PROTEIN FAMILY"/>
    <property type="match status" value="1"/>
</dbReference>
<keyword evidence="1" id="KW-0812">Transmembrane</keyword>
<reference evidence="2" key="3">
    <citation type="submission" date="2025-09" db="UniProtKB">
        <authorList>
            <consortium name="Ensembl"/>
        </authorList>
    </citation>
    <scope>IDENTIFICATION</scope>
</reference>
<keyword evidence="3" id="KW-1185">Reference proteome</keyword>
<protein>
    <submittedName>
        <fullName evidence="2">Uncharacterized protein</fullName>
    </submittedName>
</protein>
<name>A0A7N9CSP1_MACFA</name>
<keyword evidence="1" id="KW-1133">Transmembrane helix</keyword>
<sequence>ALWDHLHVSPKKEGGGRNGHTKEACLLIVTVLCCFCFFPYLIQGKYAGDLLTLASQSAGITGLSHCAWPNYYYCYFFRQGLALSPSLEFSGTITAHCSLNLPSSSDLPTSASRVAGTTGMHHHAWLIFFFFFFIEMGSHWVAQAGLKLLGSSLGLPNYWDYRHAPPHPADYTAN</sequence>
<evidence type="ECO:0000313" key="3">
    <source>
        <dbReference type="Proteomes" id="UP000233100"/>
    </source>
</evidence>
<dbReference type="GeneTree" id="ENSGT00940000166143"/>
<dbReference type="PRINTS" id="PR02045">
    <property type="entry name" value="F138DOMAIN"/>
</dbReference>
<dbReference type="AlphaFoldDB" id="A0A7N9CSP1"/>